<evidence type="ECO:0000259" key="10">
    <source>
        <dbReference type="PROSITE" id="PS50111"/>
    </source>
</evidence>
<evidence type="ECO:0000256" key="9">
    <source>
        <dbReference type="PROSITE-ProRule" id="PRU00284"/>
    </source>
</evidence>
<evidence type="ECO:0000256" key="5">
    <source>
        <dbReference type="ARBA" id="ARBA00022989"/>
    </source>
</evidence>
<dbReference type="FunFam" id="1.10.287.950:FF:000001">
    <property type="entry name" value="Methyl-accepting chemotaxis sensory transducer"/>
    <property type="match status" value="1"/>
</dbReference>
<dbReference type="InterPro" id="IPR003660">
    <property type="entry name" value="HAMP_dom"/>
</dbReference>
<dbReference type="Pfam" id="PF17201">
    <property type="entry name" value="Cache_3-Cache_2"/>
    <property type="match status" value="1"/>
</dbReference>
<dbReference type="GO" id="GO:0007165">
    <property type="term" value="P:signal transduction"/>
    <property type="evidence" value="ECO:0007669"/>
    <property type="project" value="UniProtKB-KW"/>
</dbReference>
<dbReference type="InterPro" id="IPR033462">
    <property type="entry name" value="Cache_3-Cache_2"/>
</dbReference>
<dbReference type="PANTHER" id="PTHR32089">
    <property type="entry name" value="METHYL-ACCEPTING CHEMOTAXIS PROTEIN MCPB"/>
    <property type="match status" value="1"/>
</dbReference>
<dbReference type="Pfam" id="PF00015">
    <property type="entry name" value="MCPsignal"/>
    <property type="match status" value="1"/>
</dbReference>
<keyword evidence="6" id="KW-0472">Membrane</keyword>
<comment type="caution">
    <text evidence="12">The sequence shown here is derived from an EMBL/GenBank/DDBJ whole genome shotgun (WGS) entry which is preliminary data.</text>
</comment>
<keyword evidence="7 9" id="KW-0807">Transducer</keyword>
<dbReference type="PROSITE" id="PS50885">
    <property type="entry name" value="HAMP"/>
    <property type="match status" value="1"/>
</dbReference>
<dbReference type="PANTHER" id="PTHR32089:SF112">
    <property type="entry name" value="LYSOZYME-LIKE PROTEIN-RELATED"/>
    <property type="match status" value="1"/>
</dbReference>
<dbReference type="Proteomes" id="UP000273854">
    <property type="component" value="Unassembled WGS sequence"/>
</dbReference>
<evidence type="ECO:0000313" key="13">
    <source>
        <dbReference type="Proteomes" id="UP000273854"/>
    </source>
</evidence>
<reference evidence="12 13" key="1">
    <citation type="submission" date="2018-08" db="EMBL/GenBank/DDBJ databases">
        <title>Recombination of ecologically and evolutionarily significant loci maintains genetic cohesion in the Pseudomonas syringae species complex.</title>
        <authorList>
            <person name="Dillon M."/>
            <person name="Thakur S."/>
            <person name="Almeida R.N.D."/>
            <person name="Weir B.S."/>
            <person name="Guttman D.S."/>
        </authorList>
    </citation>
    <scope>NUCLEOTIDE SEQUENCE [LARGE SCALE GENOMIC DNA]</scope>
    <source>
        <strain evidence="12 13">ICMP 19473</strain>
    </source>
</reference>
<keyword evidence="5" id="KW-1133">Transmembrane helix</keyword>
<keyword evidence="2" id="KW-1003">Cell membrane</keyword>
<feature type="domain" description="Methyl-accepting transducer" evidence="10">
    <location>
        <begin position="402"/>
        <end position="638"/>
    </location>
</feature>
<name>A0A3M5NZC4_PSEVI</name>
<keyword evidence="3" id="KW-0488">Methylation</keyword>
<dbReference type="Pfam" id="PF00672">
    <property type="entry name" value="HAMP"/>
    <property type="match status" value="1"/>
</dbReference>
<dbReference type="Gene3D" id="1.10.287.950">
    <property type="entry name" value="Methyl-accepting chemotaxis protein"/>
    <property type="match status" value="1"/>
</dbReference>
<sequence length="673" mass="71936">MMSQGAARIIRYGASMSKPRTRIATQLGIALAVILAVVISGSTLFALRSLDASNLVIREEHMSSEARLLADQLNTFHSTLRDSTQRLSGLFEKRFSVGLTLQSDKPVTVAGTQTPGLFLRDTALNNDFTEVDEFRRLTAGVATIFVRSGDDFIRISTSLSKQDGTRAIGTLLDRKAPAYERLMSGQGYVGKAVLFDRYYMTQYSPVRDSSGKIIAALFVGFDYTDAQKTQFDDLKNFRIGTTGSLALLDDKGAWLVPPAGIQSPESAAKAVADLASKPGKAQFWNDGAQDFYSVGQPFSGGPWTVIASMPGDEISAVTWDVGTQLAIGSLLAMLIAVISAIWLLRSKLRPLSELVRQADELGAGNLSVRLNITSNDEIGQLSGSFNKMSEALSSMVSHIRTAAQEVSTRAHALSGLSGGAYEGMEQQSGEITSMAGAVEEFSATSMNIADNMGNTERLAQENAQQTRIGRTSMEEASSSLQQIATSLSSTATVIDTLGQRSQEIGSIVGVITSIADQTNLLALNAAIEAARAGEQGRGFAVVADEVRSLASRTRKATDEISVMIASIQQETGNAISTMQQGNVLMQEGLSLNSKVASALAQIDEQSRSAGHQFAAITTATQEQSSTATMLSSNLQSIAMTNSEQRQVVSNLAITAEELNSLAGELRKEVDRFR</sequence>
<dbReference type="PROSITE" id="PS50111">
    <property type="entry name" value="CHEMOTAXIS_TRANSDUC_2"/>
    <property type="match status" value="1"/>
</dbReference>
<comment type="subcellular location">
    <subcellularLocation>
        <location evidence="1">Cell membrane</location>
        <topology evidence="1">Multi-pass membrane protein</topology>
    </subcellularLocation>
</comment>
<dbReference type="CDD" id="cd11386">
    <property type="entry name" value="MCP_signal"/>
    <property type="match status" value="1"/>
</dbReference>
<dbReference type="GO" id="GO:0006935">
    <property type="term" value="P:chemotaxis"/>
    <property type="evidence" value="ECO:0007669"/>
    <property type="project" value="UniProtKB-ARBA"/>
</dbReference>
<gene>
    <name evidence="12" type="ORF">ALP40_04494</name>
</gene>
<dbReference type="SUPFAM" id="SSF103190">
    <property type="entry name" value="Sensory domain-like"/>
    <property type="match status" value="1"/>
</dbReference>
<dbReference type="GO" id="GO:0005886">
    <property type="term" value="C:plasma membrane"/>
    <property type="evidence" value="ECO:0007669"/>
    <property type="project" value="UniProtKB-SubCell"/>
</dbReference>
<comment type="similarity">
    <text evidence="8">Belongs to the methyl-accepting chemotaxis (MCP) protein family.</text>
</comment>
<evidence type="ECO:0000256" key="4">
    <source>
        <dbReference type="ARBA" id="ARBA00022692"/>
    </source>
</evidence>
<dbReference type="AlphaFoldDB" id="A0A3M5NZC4"/>
<evidence type="ECO:0000256" key="7">
    <source>
        <dbReference type="ARBA" id="ARBA00023224"/>
    </source>
</evidence>
<keyword evidence="4" id="KW-0812">Transmembrane</keyword>
<evidence type="ECO:0000259" key="11">
    <source>
        <dbReference type="PROSITE" id="PS50885"/>
    </source>
</evidence>
<evidence type="ECO:0000256" key="1">
    <source>
        <dbReference type="ARBA" id="ARBA00004651"/>
    </source>
</evidence>
<dbReference type="SMART" id="SM00304">
    <property type="entry name" value="HAMP"/>
    <property type="match status" value="1"/>
</dbReference>
<dbReference type="EMBL" id="RBTP01000069">
    <property type="protein sequence ID" value="RMT77718.1"/>
    <property type="molecule type" value="Genomic_DNA"/>
</dbReference>
<dbReference type="SUPFAM" id="SSF58104">
    <property type="entry name" value="Methyl-accepting chemotaxis protein (MCP) signaling domain"/>
    <property type="match status" value="1"/>
</dbReference>
<evidence type="ECO:0000313" key="12">
    <source>
        <dbReference type="EMBL" id="RMT77718.1"/>
    </source>
</evidence>
<feature type="domain" description="HAMP" evidence="11">
    <location>
        <begin position="345"/>
        <end position="397"/>
    </location>
</feature>
<evidence type="ECO:0000256" key="8">
    <source>
        <dbReference type="ARBA" id="ARBA00029447"/>
    </source>
</evidence>
<dbReference type="InterPro" id="IPR029151">
    <property type="entry name" value="Sensor-like_sf"/>
</dbReference>
<accession>A0A3M5NZC4</accession>
<protein>
    <submittedName>
        <fullName evidence="12">Methyl-accepting chemotaxis protein</fullName>
    </submittedName>
</protein>
<dbReference type="InterPro" id="IPR004089">
    <property type="entry name" value="MCPsignal_dom"/>
</dbReference>
<evidence type="ECO:0000256" key="3">
    <source>
        <dbReference type="ARBA" id="ARBA00022481"/>
    </source>
</evidence>
<proteinExistence type="inferred from homology"/>
<dbReference type="Gene3D" id="6.10.340.10">
    <property type="match status" value="1"/>
</dbReference>
<dbReference type="SMART" id="SM00283">
    <property type="entry name" value="MA"/>
    <property type="match status" value="1"/>
</dbReference>
<evidence type="ECO:0000256" key="6">
    <source>
        <dbReference type="ARBA" id="ARBA00023136"/>
    </source>
</evidence>
<organism evidence="12 13">
    <name type="scientific">Pseudomonas viridiflava</name>
    <name type="common">Phytomonas viridiflava</name>
    <dbReference type="NCBI Taxonomy" id="33069"/>
    <lineage>
        <taxon>Bacteria</taxon>
        <taxon>Pseudomonadati</taxon>
        <taxon>Pseudomonadota</taxon>
        <taxon>Gammaproteobacteria</taxon>
        <taxon>Pseudomonadales</taxon>
        <taxon>Pseudomonadaceae</taxon>
        <taxon>Pseudomonas</taxon>
    </lineage>
</organism>
<evidence type="ECO:0000256" key="2">
    <source>
        <dbReference type="ARBA" id="ARBA00022475"/>
    </source>
</evidence>
<dbReference type="CDD" id="cd06225">
    <property type="entry name" value="HAMP"/>
    <property type="match status" value="1"/>
</dbReference>